<dbReference type="InterPro" id="IPR001387">
    <property type="entry name" value="Cro/C1-type_HTH"/>
</dbReference>
<dbReference type="AlphaFoldDB" id="A0A6A8D9Y1"/>
<dbReference type="Gene3D" id="1.10.260.40">
    <property type="entry name" value="lambda repressor-like DNA-binding domains"/>
    <property type="match status" value="1"/>
</dbReference>
<dbReference type="CDD" id="cd00093">
    <property type="entry name" value="HTH_XRE"/>
    <property type="match status" value="1"/>
</dbReference>
<evidence type="ECO:0000313" key="2">
    <source>
        <dbReference type="EMBL" id="MRH42090.1"/>
    </source>
</evidence>
<protein>
    <submittedName>
        <fullName evidence="2">Helix-turn-helix domain-containing protein</fullName>
    </submittedName>
</protein>
<gene>
    <name evidence="2" type="ORF">GH741_05300</name>
</gene>
<proteinExistence type="predicted"/>
<name>A0A6A8D9Y1_9BACI</name>
<dbReference type="InterPro" id="IPR010982">
    <property type="entry name" value="Lambda_DNA-bd_dom_sf"/>
</dbReference>
<dbReference type="EMBL" id="WJNG01000003">
    <property type="protein sequence ID" value="MRH42090.1"/>
    <property type="molecule type" value="Genomic_DNA"/>
</dbReference>
<dbReference type="InterPro" id="IPR009492">
    <property type="entry name" value="TniQ"/>
</dbReference>
<sequence length="521" mass="59865">MILREKLSGGEIVNIVLHRVIEKESQLDHILSSRSVLYNLEPIGSGTPYVESLTSYISRLANAHNVSVSSLIKGLIAKTTDKVYLKNSLSEGIFGDTAKYINGNSRLSIEYVDVLELLTSRNDLNQLTMNSWTGIFSGNVVGDYRKWCPSCLNECKSNSKDIHEPLIWYISGIDKCEKHENMLKKACPSCNKKLPFIHSHFVVGYCQYCFTWLGDDLPRKITKPLPELESFIMENYKLLIEKSFSATSLPTKKSISLALSKVMNSLKISNTNFAKLIGVGDSTLSSWLHNRSIPSKDNLIRVARTLNCNIFDLIMSENMIEKISVDKQILSDLHKSYKRGDYVSKSETKFYIKNELTSDTPRSIAQLASKKGFSPQSARDQFPSLCKQLSARYAHYQRGIWHEKIREIEGNLKFELTREIPLSLAEFHEKYGYTPSTVRRYFPELCGEIVLRYKEYKQKLKLERIENVKKEIKNITLEIHDRGVYPNRKLVQKNLKQPAIFRNPIYRDYWRGIVLSLGYNL</sequence>
<evidence type="ECO:0000313" key="3">
    <source>
        <dbReference type="Proteomes" id="UP000799092"/>
    </source>
</evidence>
<organism evidence="2 3">
    <name type="scientific">Aquibacillus halophilus</name>
    <dbReference type="NCBI Taxonomy" id="930132"/>
    <lineage>
        <taxon>Bacteria</taxon>
        <taxon>Bacillati</taxon>
        <taxon>Bacillota</taxon>
        <taxon>Bacilli</taxon>
        <taxon>Bacillales</taxon>
        <taxon>Bacillaceae</taxon>
        <taxon>Aquibacillus</taxon>
    </lineage>
</organism>
<evidence type="ECO:0000259" key="1">
    <source>
        <dbReference type="PROSITE" id="PS50943"/>
    </source>
</evidence>
<dbReference type="Pfam" id="PF01381">
    <property type="entry name" value="HTH_3"/>
    <property type="match status" value="1"/>
</dbReference>
<comment type="caution">
    <text evidence="2">The sequence shown here is derived from an EMBL/GenBank/DDBJ whole genome shotgun (WGS) entry which is preliminary data.</text>
</comment>
<dbReference type="PROSITE" id="PS50943">
    <property type="entry name" value="HTH_CROC1"/>
    <property type="match status" value="1"/>
</dbReference>
<dbReference type="SMART" id="SM00530">
    <property type="entry name" value="HTH_XRE"/>
    <property type="match status" value="1"/>
</dbReference>
<feature type="domain" description="HTH cro/C1-type" evidence="1">
    <location>
        <begin position="259"/>
        <end position="313"/>
    </location>
</feature>
<reference evidence="2" key="1">
    <citation type="submission" date="2019-11" db="EMBL/GenBank/DDBJ databases">
        <authorList>
            <person name="Li J."/>
        </authorList>
    </citation>
    <scope>NUCLEOTIDE SEQUENCE</scope>
    <source>
        <strain evidence="2">B6B</strain>
    </source>
</reference>
<keyword evidence="3" id="KW-1185">Reference proteome</keyword>
<dbReference type="SUPFAM" id="SSF47413">
    <property type="entry name" value="lambda repressor-like DNA-binding domains"/>
    <property type="match status" value="1"/>
</dbReference>
<dbReference type="Pfam" id="PF06527">
    <property type="entry name" value="TniQ"/>
    <property type="match status" value="1"/>
</dbReference>
<accession>A0A6A8D9Y1</accession>
<dbReference type="Proteomes" id="UP000799092">
    <property type="component" value="Unassembled WGS sequence"/>
</dbReference>
<dbReference type="GO" id="GO:0003677">
    <property type="term" value="F:DNA binding"/>
    <property type="evidence" value="ECO:0007669"/>
    <property type="project" value="InterPro"/>
</dbReference>
<dbReference type="OrthoDB" id="2569037at2"/>